<gene>
    <name evidence="2" type="ORF">Shyd_13590</name>
</gene>
<dbReference type="InterPro" id="IPR036388">
    <property type="entry name" value="WH-like_DNA-bd_sf"/>
</dbReference>
<dbReference type="PANTHER" id="PTHR34293">
    <property type="entry name" value="HTH-TYPE TRANSCRIPTIONAL REGULATOR TRMBL2"/>
    <property type="match status" value="1"/>
</dbReference>
<proteinExistence type="predicted"/>
<dbReference type="Gene3D" id="1.10.10.10">
    <property type="entry name" value="Winged helix-like DNA-binding domain superfamily/Winged helix DNA-binding domain"/>
    <property type="match status" value="1"/>
</dbReference>
<accession>A0ABQ3P4P2</accession>
<dbReference type="RefSeq" id="WP_043232496.1">
    <property type="nucleotide sequence ID" value="NZ_BNBS01000031.1"/>
</dbReference>
<dbReference type="InterPro" id="IPR016032">
    <property type="entry name" value="Sig_transdc_resp-reg_C-effctor"/>
</dbReference>
<dbReference type="InterPro" id="IPR051797">
    <property type="entry name" value="TrmB-like"/>
</dbReference>
<dbReference type="InterPro" id="IPR000792">
    <property type="entry name" value="Tscrpt_reg_LuxR_C"/>
</dbReference>
<comment type="caution">
    <text evidence="2">The sequence shown here is derived from an EMBL/GenBank/DDBJ whole genome shotgun (WGS) entry which is preliminary data.</text>
</comment>
<evidence type="ECO:0000259" key="1">
    <source>
        <dbReference type="PROSITE" id="PS50043"/>
    </source>
</evidence>
<dbReference type="PRINTS" id="PR00038">
    <property type="entry name" value="HTHLUXR"/>
</dbReference>
<dbReference type="PROSITE" id="PS50043">
    <property type="entry name" value="HTH_LUXR_2"/>
    <property type="match status" value="1"/>
</dbReference>
<evidence type="ECO:0000313" key="3">
    <source>
        <dbReference type="Proteomes" id="UP001052739"/>
    </source>
</evidence>
<protein>
    <submittedName>
        <fullName evidence="2">LuxR family transcriptional regulator</fullName>
    </submittedName>
</protein>
<organism evidence="2 3">
    <name type="scientific">Streptomyces hydrogenans</name>
    <dbReference type="NCBI Taxonomy" id="1873719"/>
    <lineage>
        <taxon>Bacteria</taxon>
        <taxon>Bacillati</taxon>
        <taxon>Actinomycetota</taxon>
        <taxon>Actinomycetes</taxon>
        <taxon>Kitasatosporales</taxon>
        <taxon>Streptomycetaceae</taxon>
        <taxon>Streptomyces</taxon>
    </lineage>
</organism>
<dbReference type="SUPFAM" id="SSF46894">
    <property type="entry name" value="C-terminal effector domain of the bipartite response regulators"/>
    <property type="match status" value="1"/>
</dbReference>
<sequence>MHCATDLGLLVPIPGEPGLLAPVTPTIAAGRTLAPLEQTLAEGRRRLDALTKTFETAEAVYTEARQSGPQSSSVLRGAAEIAETIDAAVGLCKAELLTAQPGGRRPPEILETVVQRNLDLLSRGVSQRTLYQHAVWNHPPTADYIRTVVEAGGNIRTVDEMFDRVIICDRTVAFIPTLSHSPEEALEVRDPHVVRYLANVFECAWARGTLVDPAAGKRPEIVVSELEQSIVRFLVAGHTEEKIARGLGISRRTVAEYISRISRRLGSVSRAQLGYLIATRGLLPEPESDRACPP</sequence>
<dbReference type="Proteomes" id="UP001052739">
    <property type="component" value="Unassembled WGS sequence"/>
</dbReference>
<dbReference type="EMBL" id="BNDW01000004">
    <property type="protein sequence ID" value="GHI19988.1"/>
    <property type="molecule type" value="Genomic_DNA"/>
</dbReference>
<dbReference type="SMART" id="SM00421">
    <property type="entry name" value="HTH_LUXR"/>
    <property type="match status" value="1"/>
</dbReference>
<reference evidence="2" key="1">
    <citation type="submission" date="2024-05" db="EMBL/GenBank/DDBJ databases">
        <title>Whole genome shotgun sequence of Streptomyces hydrogenans NBRC 13475.</title>
        <authorList>
            <person name="Komaki H."/>
            <person name="Tamura T."/>
        </authorList>
    </citation>
    <scope>NUCLEOTIDE SEQUENCE</scope>
    <source>
        <strain evidence="2">NBRC 13475</strain>
    </source>
</reference>
<name>A0ABQ3P4P2_9ACTN</name>
<dbReference type="PANTHER" id="PTHR34293:SF1">
    <property type="entry name" value="HTH-TYPE TRANSCRIPTIONAL REGULATOR TRMBL2"/>
    <property type="match status" value="1"/>
</dbReference>
<dbReference type="Pfam" id="PF00196">
    <property type="entry name" value="GerE"/>
    <property type="match status" value="1"/>
</dbReference>
<feature type="domain" description="HTH luxR-type" evidence="1">
    <location>
        <begin position="216"/>
        <end position="281"/>
    </location>
</feature>
<keyword evidence="3" id="KW-1185">Reference proteome</keyword>
<evidence type="ECO:0000313" key="2">
    <source>
        <dbReference type="EMBL" id="GHI19988.1"/>
    </source>
</evidence>